<dbReference type="SMART" id="SM00984">
    <property type="entry name" value="UDPG_MGDP_dh_C"/>
    <property type="match status" value="1"/>
</dbReference>
<dbReference type="Gene3D" id="3.40.50.720">
    <property type="entry name" value="NAD(P)-binding Rossmann-like Domain"/>
    <property type="match status" value="2"/>
</dbReference>
<dbReference type="GO" id="GO:0006065">
    <property type="term" value="P:UDP-glucuronate biosynthetic process"/>
    <property type="evidence" value="ECO:0007669"/>
    <property type="project" value="UniProtKB-UniPathway"/>
</dbReference>
<name>A0A850CB67_9ACTN</name>
<evidence type="ECO:0000256" key="7">
    <source>
        <dbReference type="PIRNR" id="PIRNR000124"/>
    </source>
</evidence>
<evidence type="ECO:0000256" key="9">
    <source>
        <dbReference type="PIRSR" id="PIRSR500134-2"/>
    </source>
</evidence>
<dbReference type="Gene3D" id="1.20.5.100">
    <property type="entry name" value="Cytochrome c1, transmembrane anchor, C-terminal"/>
    <property type="match status" value="1"/>
</dbReference>
<evidence type="ECO:0000256" key="3">
    <source>
        <dbReference type="ARBA" id="ARBA00012954"/>
    </source>
</evidence>
<dbReference type="PIRSF" id="PIRSF500134">
    <property type="entry name" value="UDPglc_DH_bac"/>
    <property type="match status" value="1"/>
</dbReference>
<organism evidence="13 14">
    <name type="scientific">Glycomyces artemisiae</name>
    <dbReference type="NCBI Taxonomy" id="1076443"/>
    <lineage>
        <taxon>Bacteria</taxon>
        <taxon>Bacillati</taxon>
        <taxon>Actinomycetota</taxon>
        <taxon>Actinomycetes</taxon>
        <taxon>Glycomycetales</taxon>
        <taxon>Glycomycetaceae</taxon>
        <taxon>Glycomyces</taxon>
    </lineage>
</organism>
<dbReference type="SUPFAM" id="SSF51735">
    <property type="entry name" value="NAD(P)-binding Rossmann-fold domains"/>
    <property type="match status" value="1"/>
</dbReference>
<evidence type="ECO:0000256" key="6">
    <source>
        <dbReference type="ARBA" id="ARBA00047473"/>
    </source>
</evidence>
<comment type="caution">
    <text evidence="13">The sequence shown here is derived from an EMBL/GenBank/DDBJ whole genome shotgun (WGS) entry which is preliminary data.</text>
</comment>
<dbReference type="InterPro" id="IPR028357">
    <property type="entry name" value="UDPglc_DH_bac"/>
</dbReference>
<accession>A0A850CB67</accession>
<comment type="similarity">
    <text evidence="2 7">Belongs to the UDP-glucose/GDP-mannose dehydrogenase family.</text>
</comment>
<reference evidence="13 14" key="1">
    <citation type="submission" date="2020-05" db="EMBL/GenBank/DDBJ databases">
        <title>DNA-SIP metagenomic assembled genomes.</title>
        <authorList>
            <person name="Yu J."/>
        </authorList>
    </citation>
    <scope>NUCLEOTIDE SEQUENCE [LARGE SCALE GENOMIC DNA]</scope>
    <source>
        <strain evidence="13">Bin5.27</strain>
    </source>
</reference>
<feature type="binding site" evidence="10">
    <location>
        <position position="182"/>
    </location>
    <ligand>
        <name>NAD(+)</name>
        <dbReference type="ChEBI" id="CHEBI:57540"/>
    </ligand>
</feature>
<feature type="compositionally biased region" description="Polar residues" evidence="11">
    <location>
        <begin position="1"/>
        <end position="13"/>
    </location>
</feature>
<dbReference type="UniPathway" id="UPA00038">
    <property type="reaction ID" value="UER00491"/>
</dbReference>
<feature type="binding site" evidence="10">
    <location>
        <position position="90"/>
    </location>
    <ligand>
        <name>NAD(+)</name>
        <dbReference type="ChEBI" id="CHEBI:57540"/>
    </ligand>
</feature>
<dbReference type="InterPro" id="IPR008927">
    <property type="entry name" value="6-PGluconate_DH-like_C_sf"/>
</dbReference>
<feature type="binding site" evidence="10">
    <location>
        <position position="333"/>
    </location>
    <ligand>
        <name>NAD(+)</name>
        <dbReference type="ChEBI" id="CHEBI:57540"/>
    </ligand>
</feature>
<evidence type="ECO:0000256" key="11">
    <source>
        <dbReference type="SAM" id="MobiDB-lite"/>
    </source>
</evidence>
<evidence type="ECO:0000256" key="8">
    <source>
        <dbReference type="PIRSR" id="PIRSR500134-1"/>
    </source>
</evidence>
<evidence type="ECO:0000313" key="13">
    <source>
        <dbReference type="EMBL" id="NUQ89306.1"/>
    </source>
</evidence>
<dbReference type="InterPro" id="IPR036220">
    <property type="entry name" value="UDP-Glc/GDP-Man_DH_C_sf"/>
</dbReference>
<keyword evidence="5 7" id="KW-0520">NAD</keyword>
<feature type="active site" description="Nucleophile" evidence="8">
    <location>
        <position position="330"/>
    </location>
</feature>
<dbReference type="Proteomes" id="UP000574690">
    <property type="component" value="Unassembled WGS sequence"/>
</dbReference>
<feature type="binding site" evidence="9">
    <location>
        <position position="327"/>
    </location>
    <ligand>
        <name>substrate</name>
    </ligand>
</feature>
<sequence length="509" mass="55150">MAQAIGTFTYNSRSPRDAGSCVRAPQHPGPAPTSTAPIYRQGTHLMANANQTPSQNPTTRPRISFLGCGYLGATYAICFAELGYEVIGYDVDSPKIEALASGVLPIHEPGLPELLKKNLDTGRLRFTTDIKAVADFADVHFICVGTPQLKGEHRADLSYIESSVVDLAQHLTRKVLIVGKSTVPVGTAQWVQELVDRHAPEGLGVEVGWSPEFLQESNAMHDVLRPNRIVYAAQSEWASDLLKDVHRGLLELAAVEDREVPVVETDLATAELVKVAANAFLSTKISFINAMADLCEVTGGDVADLAKAIGYDQRIGNKFLRAGIGFGGGCLPKDIRALSARAGELGVGESFRFLDEVDAVNTRRRAHTVRSVANLVGRTPGPNGPDLSGVRIAYLGATFKPDTDDIRDSPALDIARRLRAARADVVVYDPEGLENAKAFAPELSFVKTLAEAVSGADVVCAMVPWEEFRTLDPEALGRQVAERRLLDGMNAYDPEQWRKHGWTYQGIGR</sequence>
<dbReference type="InterPro" id="IPR014027">
    <property type="entry name" value="UDP-Glc/GDP-Man_DH_C"/>
</dbReference>
<keyword evidence="4 7" id="KW-0560">Oxidoreductase</keyword>
<dbReference type="InterPro" id="IPR014026">
    <property type="entry name" value="UDP-Glc/GDP-Man_DH_dimer"/>
</dbReference>
<evidence type="ECO:0000256" key="1">
    <source>
        <dbReference type="ARBA" id="ARBA00004701"/>
    </source>
</evidence>
<dbReference type="InterPro" id="IPR036291">
    <property type="entry name" value="NAD(P)-bd_dom_sf"/>
</dbReference>
<protein>
    <recommendedName>
        <fullName evidence="3 7">UDP-glucose 6-dehydrogenase</fullName>
        <ecNumber evidence="3 7">1.1.1.22</ecNumber>
    </recommendedName>
</protein>
<dbReference type="PANTHER" id="PTHR43750:SF3">
    <property type="entry name" value="UDP-GLUCOSE 6-DEHYDROGENASE TUAD"/>
    <property type="match status" value="1"/>
</dbReference>
<dbReference type="PIRSF" id="PIRSF000124">
    <property type="entry name" value="UDPglc_GDPman_dh"/>
    <property type="match status" value="1"/>
</dbReference>
<feature type="binding site" evidence="10">
    <location>
        <position position="146"/>
    </location>
    <ligand>
        <name>NAD(+)</name>
        <dbReference type="ChEBI" id="CHEBI:57540"/>
    </ligand>
</feature>
<dbReference type="PANTHER" id="PTHR43750">
    <property type="entry name" value="UDP-GLUCOSE 6-DEHYDROGENASE TUAD"/>
    <property type="match status" value="1"/>
</dbReference>
<comment type="pathway">
    <text evidence="1">Nucleotide-sugar biosynthesis; UDP-alpha-D-glucuronate biosynthesis; UDP-alpha-D-glucuronate from UDP-alpha-D-glucose: step 1/1.</text>
</comment>
<dbReference type="EMBL" id="JABFXE010000519">
    <property type="protein sequence ID" value="NUQ89306.1"/>
    <property type="molecule type" value="Genomic_DNA"/>
</dbReference>
<proteinExistence type="inferred from homology"/>
<dbReference type="EC" id="1.1.1.22" evidence="3 7"/>
<dbReference type="GO" id="GO:0000271">
    <property type="term" value="P:polysaccharide biosynthetic process"/>
    <property type="evidence" value="ECO:0007669"/>
    <property type="project" value="InterPro"/>
</dbReference>
<evidence type="ECO:0000256" key="4">
    <source>
        <dbReference type="ARBA" id="ARBA00023002"/>
    </source>
</evidence>
<comment type="catalytic activity">
    <reaction evidence="6 7">
        <text>UDP-alpha-D-glucose + 2 NAD(+) + H2O = UDP-alpha-D-glucuronate + 2 NADH + 3 H(+)</text>
        <dbReference type="Rhea" id="RHEA:23596"/>
        <dbReference type="ChEBI" id="CHEBI:15377"/>
        <dbReference type="ChEBI" id="CHEBI:15378"/>
        <dbReference type="ChEBI" id="CHEBI:57540"/>
        <dbReference type="ChEBI" id="CHEBI:57945"/>
        <dbReference type="ChEBI" id="CHEBI:58052"/>
        <dbReference type="ChEBI" id="CHEBI:58885"/>
        <dbReference type="EC" id="1.1.1.22"/>
    </reaction>
</comment>
<feature type="binding site" evidence="10">
    <location>
        <position position="95"/>
    </location>
    <ligand>
        <name>NAD(+)</name>
        <dbReference type="ChEBI" id="CHEBI:57540"/>
    </ligand>
</feature>
<gene>
    <name evidence="13" type="ORF">HOQ43_12690</name>
</gene>
<dbReference type="Pfam" id="PF03721">
    <property type="entry name" value="UDPG_MGDP_dh_N"/>
    <property type="match status" value="1"/>
</dbReference>
<feature type="domain" description="UDP-glucose/GDP-mannose dehydrogenase C-terminal" evidence="12">
    <location>
        <begin position="393"/>
        <end position="494"/>
    </location>
</feature>
<feature type="binding site" evidence="9">
    <location>
        <position position="274"/>
    </location>
    <ligand>
        <name>substrate</name>
    </ligand>
</feature>
<dbReference type="SUPFAM" id="SSF52413">
    <property type="entry name" value="UDP-glucose/GDP-mannose dehydrogenase C-terminal domain"/>
    <property type="match status" value="1"/>
</dbReference>
<dbReference type="Pfam" id="PF00984">
    <property type="entry name" value="UDPG_MGDP_dh"/>
    <property type="match status" value="1"/>
</dbReference>
<feature type="region of interest" description="Disordered" evidence="11">
    <location>
        <begin position="1"/>
        <end position="35"/>
    </location>
</feature>
<dbReference type="InterPro" id="IPR001732">
    <property type="entry name" value="UDP-Glc/GDP-Man_DH_N"/>
</dbReference>
<dbReference type="InterPro" id="IPR017476">
    <property type="entry name" value="UDP-Glc/GDP-Man"/>
</dbReference>
<dbReference type="GO" id="GO:0051287">
    <property type="term" value="F:NAD binding"/>
    <property type="evidence" value="ECO:0007669"/>
    <property type="project" value="InterPro"/>
</dbReference>
<dbReference type="GO" id="GO:0003979">
    <property type="term" value="F:UDP-glucose 6-dehydrogenase activity"/>
    <property type="evidence" value="ECO:0007669"/>
    <property type="project" value="UniProtKB-EC"/>
</dbReference>
<feature type="binding site" evidence="10">
    <location>
        <position position="407"/>
    </location>
    <ligand>
        <name>NAD(+)</name>
        <dbReference type="ChEBI" id="CHEBI:57540"/>
    </ligand>
</feature>
<evidence type="ECO:0000259" key="12">
    <source>
        <dbReference type="SMART" id="SM00984"/>
    </source>
</evidence>
<evidence type="ECO:0000313" key="14">
    <source>
        <dbReference type="Proteomes" id="UP000574690"/>
    </source>
</evidence>
<dbReference type="Pfam" id="PF03720">
    <property type="entry name" value="UDPG_MGDP_dh_C"/>
    <property type="match status" value="1"/>
</dbReference>
<feature type="binding site" evidence="9">
    <location>
        <begin position="213"/>
        <end position="216"/>
    </location>
    <ligand>
        <name>substrate</name>
    </ligand>
</feature>
<evidence type="ECO:0000256" key="10">
    <source>
        <dbReference type="PIRSR" id="PIRSR500134-3"/>
    </source>
</evidence>
<dbReference type="AlphaFoldDB" id="A0A850CB67"/>
<dbReference type="SUPFAM" id="SSF48179">
    <property type="entry name" value="6-phosphogluconate dehydrogenase C-terminal domain-like"/>
    <property type="match status" value="1"/>
</dbReference>
<evidence type="ECO:0000256" key="5">
    <source>
        <dbReference type="ARBA" id="ARBA00023027"/>
    </source>
</evidence>
<evidence type="ECO:0000256" key="2">
    <source>
        <dbReference type="ARBA" id="ARBA00006601"/>
    </source>
</evidence>
<feature type="binding site" evidence="9">
    <location>
        <position position="400"/>
    </location>
    <ligand>
        <name>substrate</name>
    </ligand>
</feature>
<feature type="binding site" evidence="10">
    <location>
        <position position="216"/>
    </location>
    <ligand>
        <name>NAD(+)</name>
        <dbReference type="ChEBI" id="CHEBI:57540"/>
    </ligand>
</feature>
<dbReference type="NCBIfam" id="TIGR03026">
    <property type="entry name" value="NDP-sugDHase"/>
    <property type="match status" value="1"/>
</dbReference>
<feature type="binding site" evidence="9">
    <location>
        <begin position="319"/>
        <end position="323"/>
    </location>
    <ligand>
        <name>substrate</name>
    </ligand>
</feature>